<dbReference type="RefSeq" id="WP_004908609.1">
    <property type="nucleotide sequence ID" value="NZ_BJJW01000010.1"/>
</dbReference>
<dbReference type="AlphaFoldDB" id="A0A5A5U2X5"/>
<accession>A0A5A5U2X5</accession>
<dbReference type="PIRSF" id="PIRSF002736">
    <property type="entry name" value="Citrt_lyas_gamma"/>
    <property type="match status" value="1"/>
</dbReference>
<comment type="caution">
    <text evidence="5">The sequence shown here is derived from an EMBL/GenBank/DDBJ whole genome shotgun (WGS) entry which is preliminary data.</text>
</comment>
<evidence type="ECO:0000256" key="2">
    <source>
        <dbReference type="ARBA" id="ARBA00022490"/>
    </source>
</evidence>
<evidence type="ECO:0000256" key="1">
    <source>
        <dbReference type="ARBA" id="ARBA00004496"/>
    </source>
</evidence>
<dbReference type="InterPro" id="IPR023439">
    <property type="entry name" value="Mal_deCO2ase/Cit_lyase_ACP"/>
</dbReference>
<dbReference type="NCBIfam" id="NF009726">
    <property type="entry name" value="PRK13253.1"/>
    <property type="match status" value="1"/>
</dbReference>
<gene>
    <name evidence="4 5" type="primary">citD</name>
    <name evidence="5" type="ORF">LCIT_15840</name>
</gene>
<dbReference type="Pfam" id="PF06857">
    <property type="entry name" value="ACP"/>
    <property type="match status" value="1"/>
</dbReference>
<comment type="subunit">
    <text evidence="4">Oligomer with a subunit composition of (alpha,beta,gamma)6.</text>
</comment>
<dbReference type="InterPro" id="IPR006495">
    <property type="entry name" value="CitD"/>
</dbReference>
<dbReference type="OMA" id="YNWKEID"/>
<sequence>MEIKKTAMAGTLESSDVQIMLSQGRDGITFDLVSDVAKQFDDAIKATITAVLALYGVDNAEVKVVDKGALDMVIKARAMTAVQRALDLADEPNWEVM</sequence>
<feature type="modified residue" description="O-(phosphoribosyl dephospho-coenzyme A)serine" evidence="4">
    <location>
        <position position="14"/>
    </location>
</feature>
<dbReference type="Proteomes" id="UP000323274">
    <property type="component" value="Unassembled WGS sequence"/>
</dbReference>
<keyword evidence="3 4" id="KW-0597">Phosphoprotein</keyword>
<dbReference type="EMBL" id="BJJW01000010">
    <property type="protein sequence ID" value="GDZ84342.1"/>
    <property type="molecule type" value="Genomic_DNA"/>
</dbReference>
<keyword evidence="2 4" id="KW-0963">Cytoplasm</keyword>
<comment type="subcellular location">
    <subcellularLocation>
        <location evidence="1 4">Cytoplasm</location>
    </subcellularLocation>
</comment>
<evidence type="ECO:0000256" key="4">
    <source>
        <dbReference type="HAMAP-Rule" id="MF_00805"/>
    </source>
</evidence>
<comment type="similarity">
    <text evidence="4">Belongs to the CitD family.</text>
</comment>
<dbReference type="SMR" id="A0A5A5U2X5"/>
<organism evidence="5 6">
    <name type="scientific">Leuconostoc citreum</name>
    <dbReference type="NCBI Taxonomy" id="33964"/>
    <lineage>
        <taxon>Bacteria</taxon>
        <taxon>Bacillati</taxon>
        <taxon>Bacillota</taxon>
        <taxon>Bacilli</taxon>
        <taxon>Lactobacillales</taxon>
        <taxon>Lactobacillaceae</taxon>
        <taxon>Leuconostoc</taxon>
    </lineage>
</organism>
<dbReference type="HAMAP" id="MF_00805">
    <property type="entry name" value="CitD"/>
    <property type="match status" value="1"/>
</dbReference>
<dbReference type="GO" id="GO:0005737">
    <property type="term" value="C:cytoplasm"/>
    <property type="evidence" value="ECO:0007669"/>
    <property type="project" value="UniProtKB-SubCell"/>
</dbReference>
<evidence type="ECO:0000256" key="3">
    <source>
        <dbReference type="ARBA" id="ARBA00022553"/>
    </source>
</evidence>
<dbReference type="NCBIfam" id="TIGR01608">
    <property type="entry name" value="citD"/>
    <property type="match status" value="1"/>
</dbReference>
<proteinExistence type="inferred from homology"/>
<name>A0A5A5U2X5_LEUCI</name>
<comment type="function">
    <text evidence="4">Covalent carrier of the coenzyme of citrate lyase.</text>
</comment>
<dbReference type="GO" id="GO:0016829">
    <property type="term" value="F:lyase activity"/>
    <property type="evidence" value="ECO:0007669"/>
    <property type="project" value="UniProtKB-KW"/>
</dbReference>
<reference evidence="5 6" key="1">
    <citation type="submission" date="2019-04" db="EMBL/GenBank/DDBJ databases">
        <title>A pseudo-fructophilic Leuconostoc citreum strain F192-5 isolated from peel of satsuma mandarin: the first report for isolation and characterization of strain-dependent fructophilic-like characteristics.</title>
        <authorList>
            <person name="Maeno S."/>
            <person name="Tanizawa Y."/>
            <person name="Kajikawa A."/>
            <person name="Kanesaki Y."/>
            <person name="Kubota E."/>
            <person name="Arita M."/>
            <person name="Leon D."/>
            <person name="Endo A."/>
        </authorList>
    </citation>
    <scope>NUCLEOTIDE SEQUENCE [LARGE SCALE GENOMIC DNA]</scope>
    <source>
        <strain evidence="5 6">F192-5</strain>
    </source>
</reference>
<keyword evidence="5" id="KW-0456">Lyase</keyword>
<evidence type="ECO:0000313" key="5">
    <source>
        <dbReference type="EMBL" id="GDZ84342.1"/>
    </source>
</evidence>
<protein>
    <recommendedName>
        <fullName evidence="4">Citrate lyase acyl carrier protein</fullName>
    </recommendedName>
    <alternativeName>
        <fullName evidence="4">Citrate lyase gamma chain</fullName>
    </alternativeName>
</protein>
<evidence type="ECO:0000313" key="6">
    <source>
        <dbReference type="Proteomes" id="UP000323274"/>
    </source>
</evidence>